<evidence type="ECO:0000313" key="5">
    <source>
        <dbReference type="Proteomes" id="UP000632125"/>
    </source>
</evidence>
<evidence type="ECO:0000256" key="1">
    <source>
        <dbReference type="SAM" id="Phobius"/>
    </source>
</evidence>
<keyword evidence="2" id="KW-0732">Signal</keyword>
<dbReference type="PANTHER" id="PTHR37810:SF5">
    <property type="entry name" value="IMMUNITY PROTEIN SDPI"/>
    <property type="match status" value="1"/>
</dbReference>
<protein>
    <submittedName>
        <fullName evidence="4">DUF1648 domain-containing protein</fullName>
    </submittedName>
</protein>
<feature type="chain" id="PRO_5039291533" evidence="2">
    <location>
        <begin position="24"/>
        <end position="210"/>
    </location>
</feature>
<evidence type="ECO:0000313" key="4">
    <source>
        <dbReference type="EMBL" id="MBD2869818.1"/>
    </source>
</evidence>
<dbReference type="PANTHER" id="PTHR37810">
    <property type="entry name" value="IMMUNITY PROTEIN SDPI"/>
    <property type="match status" value="1"/>
</dbReference>
<gene>
    <name evidence="4" type="ORF">IDH41_14605</name>
</gene>
<dbReference type="InterPro" id="IPR026272">
    <property type="entry name" value="SdpI"/>
</dbReference>
<feature type="transmembrane region" description="Helical" evidence="1">
    <location>
        <begin position="112"/>
        <end position="130"/>
    </location>
</feature>
<dbReference type="RefSeq" id="WP_190862220.1">
    <property type="nucleotide sequence ID" value="NZ_JACXIY010000016.1"/>
</dbReference>
<feature type="transmembrane region" description="Helical" evidence="1">
    <location>
        <begin position="185"/>
        <end position="205"/>
    </location>
</feature>
<accession>A0A927CKM3</accession>
<sequence>MKKSLISLLIVAAALIASALTYADMPDRLPIHWNAAGEIDRFTSKAFALFFLPGLMALLIAMFRVIPLLDAKKQNYEKFESSIRILENVVLLGLLVFHGITIGYGYGMEINVSMIVPPVIGIIFVALGNYMPRFQPNSHVGIKTASTLGNETVWRKTHQATAKFYVIGGLLMILTAFVPAPFQSVAFLCIIVGVALSTIFVSMRYTKKRF</sequence>
<evidence type="ECO:0000256" key="2">
    <source>
        <dbReference type="SAM" id="SignalP"/>
    </source>
</evidence>
<feature type="transmembrane region" description="Helical" evidence="1">
    <location>
        <begin position="162"/>
        <end position="179"/>
    </location>
</feature>
<dbReference type="InterPro" id="IPR025962">
    <property type="entry name" value="SdpI/YhfL"/>
</dbReference>
<feature type="domain" description="DUF1648" evidence="3">
    <location>
        <begin position="9"/>
        <end position="56"/>
    </location>
</feature>
<keyword evidence="1" id="KW-0812">Transmembrane</keyword>
<keyword evidence="5" id="KW-1185">Reference proteome</keyword>
<comment type="caution">
    <text evidence="4">The sequence shown here is derived from an EMBL/GenBank/DDBJ whole genome shotgun (WGS) entry which is preliminary data.</text>
</comment>
<feature type="transmembrane region" description="Helical" evidence="1">
    <location>
        <begin position="89"/>
        <end position="106"/>
    </location>
</feature>
<reference evidence="4" key="1">
    <citation type="submission" date="2020-09" db="EMBL/GenBank/DDBJ databases">
        <title>A novel bacterium of genus Paenibacillus, isolated from South China Sea.</title>
        <authorList>
            <person name="Huang H."/>
            <person name="Mo K."/>
            <person name="Hu Y."/>
        </authorList>
    </citation>
    <scope>NUCLEOTIDE SEQUENCE</scope>
    <source>
        <strain evidence="4">IB182493</strain>
    </source>
</reference>
<dbReference type="AlphaFoldDB" id="A0A927CKM3"/>
<dbReference type="Pfam" id="PF07853">
    <property type="entry name" value="DUF1648"/>
    <property type="match status" value="1"/>
</dbReference>
<dbReference type="GO" id="GO:0009636">
    <property type="term" value="P:response to toxic substance"/>
    <property type="evidence" value="ECO:0007669"/>
    <property type="project" value="TreeGrafter"/>
</dbReference>
<proteinExistence type="predicted"/>
<dbReference type="Pfam" id="PF13630">
    <property type="entry name" value="SdpI"/>
    <property type="match status" value="1"/>
</dbReference>
<dbReference type="EMBL" id="JACXIY010000016">
    <property type="protein sequence ID" value="MBD2869818.1"/>
    <property type="molecule type" value="Genomic_DNA"/>
</dbReference>
<dbReference type="Proteomes" id="UP000632125">
    <property type="component" value="Unassembled WGS sequence"/>
</dbReference>
<dbReference type="InterPro" id="IPR012867">
    <property type="entry name" value="DUF1648"/>
</dbReference>
<keyword evidence="1" id="KW-1133">Transmembrane helix</keyword>
<organism evidence="4 5">
    <name type="scientific">Paenibacillus arenilitoris</name>
    <dbReference type="NCBI Taxonomy" id="2772299"/>
    <lineage>
        <taxon>Bacteria</taxon>
        <taxon>Bacillati</taxon>
        <taxon>Bacillota</taxon>
        <taxon>Bacilli</taxon>
        <taxon>Bacillales</taxon>
        <taxon>Paenibacillaceae</taxon>
        <taxon>Paenibacillus</taxon>
    </lineage>
</organism>
<evidence type="ECO:0000259" key="3">
    <source>
        <dbReference type="Pfam" id="PF07853"/>
    </source>
</evidence>
<keyword evidence="1" id="KW-0472">Membrane</keyword>
<name>A0A927CKM3_9BACL</name>
<dbReference type="PIRSF" id="PIRSF038959">
    <property type="entry name" value="SdpI"/>
    <property type="match status" value="1"/>
</dbReference>
<feature type="signal peptide" evidence="2">
    <location>
        <begin position="1"/>
        <end position="23"/>
    </location>
</feature>
<feature type="transmembrane region" description="Helical" evidence="1">
    <location>
        <begin position="47"/>
        <end position="69"/>
    </location>
</feature>